<evidence type="ECO:0000313" key="4">
    <source>
        <dbReference type="Proteomes" id="UP001149140"/>
    </source>
</evidence>
<gene>
    <name evidence="3" type="ORF">OM076_10640</name>
</gene>
<reference evidence="3" key="1">
    <citation type="submission" date="2022-10" db="EMBL/GenBank/DDBJ databases">
        <title>The WGS of Solirubrobacter ginsenosidimutans DSM 21036.</title>
        <authorList>
            <person name="Jiang Z."/>
        </authorList>
    </citation>
    <scope>NUCLEOTIDE SEQUENCE</scope>
    <source>
        <strain evidence="3">DSM 21036</strain>
    </source>
</reference>
<evidence type="ECO:0000256" key="1">
    <source>
        <dbReference type="SAM" id="MobiDB-lite"/>
    </source>
</evidence>
<dbReference type="PANTHER" id="PTHR34677">
    <property type="match status" value="1"/>
</dbReference>
<feature type="domain" description="Ig-like" evidence="2">
    <location>
        <begin position="223"/>
        <end position="358"/>
    </location>
</feature>
<dbReference type="PROSITE" id="PS50835">
    <property type="entry name" value="IG_LIKE"/>
    <property type="match status" value="1"/>
</dbReference>
<dbReference type="Proteomes" id="UP001149140">
    <property type="component" value="Unassembled WGS sequence"/>
</dbReference>
<proteinExistence type="predicted"/>
<evidence type="ECO:0000259" key="2">
    <source>
        <dbReference type="PROSITE" id="PS50835"/>
    </source>
</evidence>
<dbReference type="InterPro" id="IPR022038">
    <property type="entry name" value="Ig-like_bact"/>
</dbReference>
<keyword evidence="4" id="KW-1185">Reference proteome</keyword>
<dbReference type="InterPro" id="IPR013783">
    <property type="entry name" value="Ig-like_fold"/>
</dbReference>
<dbReference type="InterPro" id="IPR007110">
    <property type="entry name" value="Ig-like_dom"/>
</dbReference>
<dbReference type="GO" id="GO:0005975">
    <property type="term" value="P:carbohydrate metabolic process"/>
    <property type="evidence" value="ECO:0007669"/>
    <property type="project" value="UniProtKB-ARBA"/>
</dbReference>
<evidence type="ECO:0000313" key="3">
    <source>
        <dbReference type="EMBL" id="MDA0160723.1"/>
    </source>
</evidence>
<dbReference type="Pfam" id="PF13750">
    <property type="entry name" value="Big_3_3"/>
    <property type="match status" value="1"/>
</dbReference>
<dbReference type="PANTHER" id="PTHR34677:SF3">
    <property type="entry name" value="BACTERIAL IG-LIKE DOMAIN-CONTAINING PROTEIN"/>
    <property type="match status" value="1"/>
</dbReference>
<dbReference type="AlphaFoldDB" id="A0A9X3S4L9"/>
<feature type="region of interest" description="Disordered" evidence="1">
    <location>
        <begin position="221"/>
        <end position="240"/>
    </location>
</feature>
<name>A0A9X3S4L9_9ACTN</name>
<comment type="caution">
    <text evidence="3">The sequence shown here is derived from an EMBL/GenBank/DDBJ whole genome shotgun (WGS) entry which is preliminary data.</text>
</comment>
<sequence>MLRSRNAVLVVLTALVALFSVGVATAHAWKLTIDIRGGGLVEETQNPDPTRQRCGSLTDTTATDAAQPSCVSGDIYCSGCGYTLKATPAAGFVFDRYEWVHPTDIVASGNQSSWTWAAGDAGDYAVRVYFKDTTAPDTTLTGGPAEASFTSARTASFTLGTTQPGNVGTYVCTLNSTTIPCTSTLNLTALPEGAKTLRVQAKDPSGNLDASASTRTWTVDATPPVTTLANGPVNGSRTNSRSATFAISTNEVFTSRTCKLNGAVLACGGSSIALSALADGTYTLSATSTDRAGNIGTTVSRTWTVDTDPPTTTLTGGPANGSISSATTATFTLASDEAGTFACRLDGAALPCASGSLTVIGLKDGDHTLQVRATDAAGNQDPGTASRAWRVLATPPDTTIATGPDAGGTTTETTAVFSFGGAGEGGRYECRLDGDDFAPCNRPAGHALSDLSLGPHTLDVRAIDGAGNADASPASRSWTVVAPPVVVVPAPIVAPVVPAAKPALARISITATVSWSSVTRRGVKLSGVSIDDAPKGAVVEVLCPGRKACPYAQKRTSAGKRIRLSKFAGKTLAPGTVIAIKVTQAGLIGDYVVTKVNRPGSGRKGLTRFAKRPLATTRQCVPEGATVPAKTC</sequence>
<organism evidence="3 4">
    <name type="scientific">Solirubrobacter ginsenosidimutans</name>
    <dbReference type="NCBI Taxonomy" id="490573"/>
    <lineage>
        <taxon>Bacteria</taxon>
        <taxon>Bacillati</taxon>
        <taxon>Actinomycetota</taxon>
        <taxon>Thermoleophilia</taxon>
        <taxon>Solirubrobacterales</taxon>
        <taxon>Solirubrobacteraceae</taxon>
        <taxon>Solirubrobacter</taxon>
    </lineage>
</organism>
<dbReference type="Gene3D" id="2.60.40.10">
    <property type="entry name" value="Immunoglobulins"/>
    <property type="match status" value="1"/>
</dbReference>
<protein>
    <submittedName>
        <fullName evidence="3">Ig-like domain-containing protein</fullName>
    </submittedName>
</protein>
<dbReference type="EMBL" id="JAPDOD010000006">
    <property type="protein sequence ID" value="MDA0160723.1"/>
    <property type="molecule type" value="Genomic_DNA"/>
</dbReference>
<accession>A0A9X3S4L9</accession>
<dbReference type="RefSeq" id="WP_270039716.1">
    <property type="nucleotide sequence ID" value="NZ_JAPDOD010000006.1"/>
</dbReference>